<keyword evidence="4" id="KW-1185">Reference proteome</keyword>
<organism evidence="3 4">
    <name type="scientific">Gossypium davidsonii</name>
    <name type="common">Davidson's cotton</name>
    <name type="synonym">Gossypium klotzschianum subsp. davidsonii</name>
    <dbReference type="NCBI Taxonomy" id="34287"/>
    <lineage>
        <taxon>Eukaryota</taxon>
        <taxon>Viridiplantae</taxon>
        <taxon>Streptophyta</taxon>
        <taxon>Embryophyta</taxon>
        <taxon>Tracheophyta</taxon>
        <taxon>Spermatophyta</taxon>
        <taxon>Magnoliopsida</taxon>
        <taxon>eudicotyledons</taxon>
        <taxon>Gunneridae</taxon>
        <taxon>Pentapetalae</taxon>
        <taxon>rosids</taxon>
        <taxon>malvids</taxon>
        <taxon>Malvales</taxon>
        <taxon>Malvaceae</taxon>
        <taxon>Malvoideae</taxon>
        <taxon>Gossypium</taxon>
    </lineage>
</organism>
<dbReference type="CDD" id="cd06222">
    <property type="entry name" value="RNase_H_like"/>
    <property type="match status" value="1"/>
</dbReference>
<dbReference type="InterPro" id="IPR012337">
    <property type="entry name" value="RNaseH-like_sf"/>
</dbReference>
<name>A0A7J8T5C8_GOSDV</name>
<dbReference type="Gene3D" id="3.30.420.10">
    <property type="entry name" value="Ribonuclease H-like superfamily/Ribonuclease H"/>
    <property type="match status" value="1"/>
</dbReference>
<accession>A0A7J8T5C8</accession>
<dbReference type="GO" id="GO:0004523">
    <property type="term" value="F:RNA-DNA hybrid ribonuclease activity"/>
    <property type="evidence" value="ECO:0007669"/>
    <property type="project" value="InterPro"/>
</dbReference>
<sequence>MEMKILRRHRAKSNDYARQYAEIYQETQTNKVNISLCNKMMKTTKIKDEMQRRDRKFKPSQAMGHSDSNGNDKGDWVVGFSRKIGRTDSLQAKLWGIREGLQLTISLNIRSLTVELDAMMVVHLLKMPLDDIHLLSTLMRDCLLLIVEMGVMQIQHIFRESNKCVNHLANLAQNSDLDMVVLNSPPASLLPFSRLIHVGKELLDCSS</sequence>
<dbReference type="PANTHER" id="PTHR47723">
    <property type="entry name" value="OS05G0353850 PROTEIN"/>
    <property type="match status" value="1"/>
</dbReference>
<dbReference type="SUPFAM" id="SSF53098">
    <property type="entry name" value="Ribonuclease H-like"/>
    <property type="match status" value="1"/>
</dbReference>
<dbReference type="InterPro" id="IPR053151">
    <property type="entry name" value="RNase_H-like"/>
</dbReference>
<dbReference type="InterPro" id="IPR036397">
    <property type="entry name" value="RNaseH_sf"/>
</dbReference>
<evidence type="ECO:0000259" key="2">
    <source>
        <dbReference type="Pfam" id="PF13456"/>
    </source>
</evidence>
<dbReference type="EMBL" id="JABFAC010010001">
    <property type="protein sequence ID" value="MBA0633561.1"/>
    <property type="molecule type" value="Genomic_DNA"/>
</dbReference>
<dbReference type="InterPro" id="IPR002156">
    <property type="entry name" value="RNaseH_domain"/>
</dbReference>
<reference evidence="3 4" key="1">
    <citation type="journal article" date="2019" name="Genome Biol. Evol.">
        <title>Insights into the evolution of the New World diploid cottons (Gossypium, subgenus Houzingenia) based on genome sequencing.</title>
        <authorList>
            <person name="Grover C.E."/>
            <person name="Arick M.A. 2nd"/>
            <person name="Thrash A."/>
            <person name="Conover J.L."/>
            <person name="Sanders W.S."/>
            <person name="Peterson D.G."/>
            <person name="Frelichowski J.E."/>
            <person name="Scheffler J.A."/>
            <person name="Scheffler B.E."/>
            <person name="Wendel J.F."/>
        </authorList>
    </citation>
    <scope>NUCLEOTIDE SEQUENCE [LARGE SCALE GENOMIC DNA]</scope>
    <source>
        <strain evidence="3">27</strain>
        <tissue evidence="3">Leaf</tissue>
    </source>
</reference>
<dbReference type="PANTHER" id="PTHR47723:SF19">
    <property type="entry name" value="POLYNUCLEOTIDYL TRANSFERASE, RIBONUCLEASE H-LIKE SUPERFAMILY PROTEIN"/>
    <property type="match status" value="1"/>
</dbReference>
<evidence type="ECO:0000313" key="3">
    <source>
        <dbReference type="EMBL" id="MBA0633561.1"/>
    </source>
</evidence>
<evidence type="ECO:0000256" key="1">
    <source>
        <dbReference type="SAM" id="MobiDB-lite"/>
    </source>
</evidence>
<protein>
    <recommendedName>
        <fullName evidence="2">RNase H type-1 domain-containing protein</fullName>
    </recommendedName>
</protein>
<feature type="domain" description="RNase H type-1" evidence="2">
    <location>
        <begin position="71"/>
        <end position="172"/>
    </location>
</feature>
<proteinExistence type="predicted"/>
<dbReference type="Proteomes" id="UP000593561">
    <property type="component" value="Unassembled WGS sequence"/>
</dbReference>
<gene>
    <name evidence="3" type="ORF">Godav_021993</name>
</gene>
<feature type="region of interest" description="Disordered" evidence="1">
    <location>
        <begin position="49"/>
        <end position="71"/>
    </location>
</feature>
<comment type="caution">
    <text evidence="3">The sequence shown here is derived from an EMBL/GenBank/DDBJ whole genome shotgun (WGS) entry which is preliminary data.</text>
</comment>
<dbReference type="Pfam" id="PF13456">
    <property type="entry name" value="RVT_3"/>
    <property type="match status" value="1"/>
</dbReference>
<dbReference type="InterPro" id="IPR044730">
    <property type="entry name" value="RNase_H-like_dom_plant"/>
</dbReference>
<dbReference type="GO" id="GO:0003676">
    <property type="term" value="F:nucleic acid binding"/>
    <property type="evidence" value="ECO:0007669"/>
    <property type="project" value="InterPro"/>
</dbReference>
<evidence type="ECO:0000313" key="4">
    <source>
        <dbReference type="Proteomes" id="UP000593561"/>
    </source>
</evidence>
<dbReference type="AlphaFoldDB" id="A0A7J8T5C8"/>